<evidence type="ECO:0000259" key="1">
    <source>
        <dbReference type="Pfam" id="PF12697"/>
    </source>
</evidence>
<dbReference type="PRINTS" id="PR00111">
    <property type="entry name" value="ABHYDROLASE"/>
</dbReference>
<organism evidence="2 3">
    <name type="scientific">Actinomadura soli</name>
    <dbReference type="NCBI Taxonomy" id="2508997"/>
    <lineage>
        <taxon>Bacteria</taxon>
        <taxon>Bacillati</taxon>
        <taxon>Actinomycetota</taxon>
        <taxon>Actinomycetes</taxon>
        <taxon>Streptosporangiales</taxon>
        <taxon>Thermomonosporaceae</taxon>
        <taxon>Actinomadura</taxon>
    </lineage>
</organism>
<evidence type="ECO:0000313" key="2">
    <source>
        <dbReference type="EMBL" id="TMQ89771.1"/>
    </source>
</evidence>
<dbReference type="AlphaFoldDB" id="A0A5C4J0E1"/>
<dbReference type="OrthoDB" id="334507at2"/>
<comment type="caution">
    <text evidence="2">The sequence shown here is derived from an EMBL/GenBank/DDBJ whole genome shotgun (WGS) entry which is preliminary data.</text>
</comment>
<dbReference type="EMBL" id="VCKW01000373">
    <property type="protein sequence ID" value="TMQ89771.1"/>
    <property type="molecule type" value="Genomic_DNA"/>
</dbReference>
<dbReference type="Proteomes" id="UP000309174">
    <property type="component" value="Unassembled WGS sequence"/>
</dbReference>
<dbReference type="PANTHER" id="PTHR43194">
    <property type="entry name" value="HYDROLASE ALPHA/BETA FOLD FAMILY"/>
    <property type="match status" value="1"/>
</dbReference>
<keyword evidence="2" id="KW-0378">Hydrolase</keyword>
<dbReference type="GO" id="GO:0016787">
    <property type="term" value="F:hydrolase activity"/>
    <property type="evidence" value="ECO:0007669"/>
    <property type="project" value="UniProtKB-KW"/>
</dbReference>
<dbReference type="Pfam" id="PF12697">
    <property type="entry name" value="Abhydrolase_6"/>
    <property type="match status" value="1"/>
</dbReference>
<gene>
    <name evidence="2" type="ORF">ETD83_38425</name>
</gene>
<accession>A0A5C4J0E1</accession>
<sequence length="285" mass="31118">MDEWTLRNSYESSLGEVRWDRLGDPGGQPLVLLHGTPFSSLIWRHVARALTTTPRPAVRRLVYVFDMPGYGTSAMTEAQDLSLDALAGVFAELIDHWGLTSPDVVAHDSGGAVALGAHVDRGVPYRRLALVDAVSLPPWGSEFFALVGEHTEIFRRLPGPLHRAMLREYVITASSPGLRPDVLDALTAPWLGADGQAAFYRQLAQRRADLTYIDRIRDGYPAIDLPVLVCWGADDSWVPAERGRELAALIPGAEPHLIDGAGHLLPEDRPAELTAALLTFLDAAH</sequence>
<evidence type="ECO:0000313" key="3">
    <source>
        <dbReference type="Proteomes" id="UP000309174"/>
    </source>
</evidence>
<reference evidence="2 3" key="1">
    <citation type="submission" date="2019-05" db="EMBL/GenBank/DDBJ databases">
        <title>Draft genome sequence of Actinomadura sp. 14C53.</title>
        <authorList>
            <person name="Saricaoglu S."/>
            <person name="Isik K."/>
        </authorList>
    </citation>
    <scope>NUCLEOTIDE SEQUENCE [LARGE SCALE GENOMIC DNA]</scope>
    <source>
        <strain evidence="2 3">14C53</strain>
    </source>
</reference>
<dbReference type="PANTHER" id="PTHR43194:SF5">
    <property type="entry name" value="PIMELOYL-[ACYL-CARRIER PROTEIN] METHYL ESTER ESTERASE"/>
    <property type="match status" value="1"/>
</dbReference>
<dbReference type="InterPro" id="IPR029058">
    <property type="entry name" value="AB_hydrolase_fold"/>
</dbReference>
<dbReference type="InterPro" id="IPR000073">
    <property type="entry name" value="AB_hydrolase_1"/>
</dbReference>
<dbReference type="SUPFAM" id="SSF53474">
    <property type="entry name" value="alpha/beta-Hydrolases"/>
    <property type="match status" value="1"/>
</dbReference>
<dbReference type="RefSeq" id="WP_138650109.1">
    <property type="nucleotide sequence ID" value="NZ_VCKW01000373.1"/>
</dbReference>
<protein>
    <submittedName>
        <fullName evidence="2">Alpha/beta hydrolase</fullName>
    </submittedName>
</protein>
<proteinExistence type="predicted"/>
<dbReference type="InterPro" id="IPR050228">
    <property type="entry name" value="Carboxylesterase_BioH"/>
</dbReference>
<name>A0A5C4J0E1_9ACTN</name>
<feature type="domain" description="AB hydrolase-1" evidence="1">
    <location>
        <begin position="30"/>
        <end position="275"/>
    </location>
</feature>
<dbReference type="Gene3D" id="3.40.50.1820">
    <property type="entry name" value="alpha/beta hydrolase"/>
    <property type="match status" value="1"/>
</dbReference>
<keyword evidence="3" id="KW-1185">Reference proteome</keyword>